<dbReference type="PANTHER" id="PTHR30363:SF44">
    <property type="entry name" value="AGA OPERON TRANSCRIPTIONAL REPRESSOR-RELATED"/>
    <property type="match status" value="1"/>
</dbReference>
<dbReference type="NCBIfam" id="NF040755">
    <property type="entry name" value="AgaR"/>
    <property type="match status" value="1"/>
</dbReference>
<keyword evidence="3" id="KW-0804">Transcription</keyword>
<accession>A0A7W8EAM4</accession>
<name>A0A7W8EAM4_9BACT</name>
<dbReference type="AlphaFoldDB" id="A0A7W8EAM4"/>
<dbReference type="RefSeq" id="WP_184254990.1">
    <property type="nucleotide sequence ID" value="NZ_JACHIO010000007.1"/>
</dbReference>
<feature type="domain" description="HTH deoR-type" evidence="4">
    <location>
        <begin position="13"/>
        <end position="68"/>
    </location>
</feature>
<dbReference type="InterPro" id="IPR001034">
    <property type="entry name" value="DeoR_HTH"/>
</dbReference>
<dbReference type="PRINTS" id="PR00037">
    <property type="entry name" value="HTHLACR"/>
</dbReference>
<comment type="caution">
    <text evidence="5">The sequence shown here is derived from an EMBL/GenBank/DDBJ whole genome shotgun (WGS) entry which is preliminary data.</text>
</comment>
<dbReference type="Pfam" id="PF08220">
    <property type="entry name" value="HTH_DeoR"/>
    <property type="match status" value="1"/>
</dbReference>
<dbReference type="EMBL" id="JACHIO010000007">
    <property type="protein sequence ID" value="MBB5063650.1"/>
    <property type="molecule type" value="Genomic_DNA"/>
</dbReference>
<dbReference type="Pfam" id="PF00455">
    <property type="entry name" value="DeoRC"/>
    <property type="match status" value="1"/>
</dbReference>
<dbReference type="SMART" id="SM00420">
    <property type="entry name" value="HTH_DEOR"/>
    <property type="match status" value="1"/>
</dbReference>
<dbReference type="InterPro" id="IPR037171">
    <property type="entry name" value="NagB/RpiA_transferase-like"/>
</dbReference>
<evidence type="ECO:0000313" key="5">
    <source>
        <dbReference type="EMBL" id="MBB5063650.1"/>
    </source>
</evidence>
<dbReference type="Gene3D" id="3.40.50.1360">
    <property type="match status" value="1"/>
</dbReference>
<evidence type="ECO:0000256" key="3">
    <source>
        <dbReference type="ARBA" id="ARBA00023163"/>
    </source>
</evidence>
<dbReference type="SMART" id="SM01134">
    <property type="entry name" value="DeoRC"/>
    <property type="match status" value="1"/>
</dbReference>
<organism evidence="5 6">
    <name type="scientific">Granulicella mallensis</name>
    <dbReference type="NCBI Taxonomy" id="940614"/>
    <lineage>
        <taxon>Bacteria</taxon>
        <taxon>Pseudomonadati</taxon>
        <taxon>Acidobacteriota</taxon>
        <taxon>Terriglobia</taxon>
        <taxon>Terriglobales</taxon>
        <taxon>Acidobacteriaceae</taxon>
        <taxon>Granulicella</taxon>
    </lineage>
</organism>
<dbReference type="GO" id="GO:0003677">
    <property type="term" value="F:DNA binding"/>
    <property type="evidence" value="ECO:0007669"/>
    <property type="project" value="UniProtKB-KW"/>
</dbReference>
<reference evidence="5 6" key="1">
    <citation type="submission" date="2020-08" db="EMBL/GenBank/DDBJ databases">
        <title>Genomic Encyclopedia of Type Strains, Phase IV (KMG-V): Genome sequencing to study the core and pangenomes of soil and plant-associated prokaryotes.</title>
        <authorList>
            <person name="Whitman W."/>
        </authorList>
    </citation>
    <scope>NUCLEOTIDE SEQUENCE [LARGE SCALE GENOMIC DNA]</scope>
    <source>
        <strain evidence="5 6">X5P3</strain>
    </source>
</reference>
<keyword evidence="2" id="KW-0238">DNA-binding</keyword>
<dbReference type="GO" id="GO:0003700">
    <property type="term" value="F:DNA-binding transcription factor activity"/>
    <property type="evidence" value="ECO:0007669"/>
    <property type="project" value="InterPro"/>
</dbReference>
<proteinExistence type="predicted"/>
<dbReference type="Proteomes" id="UP000584867">
    <property type="component" value="Unassembled WGS sequence"/>
</dbReference>
<dbReference type="PANTHER" id="PTHR30363">
    <property type="entry name" value="HTH-TYPE TRANSCRIPTIONAL REGULATOR SRLR-RELATED"/>
    <property type="match status" value="1"/>
</dbReference>
<dbReference type="SUPFAM" id="SSF100950">
    <property type="entry name" value="NagB/RpiA/CoA transferase-like"/>
    <property type="match status" value="1"/>
</dbReference>
<gene>
    <name evidence="5" type="ORF">HDF15_001995</name>
</gene>
<evidence type="ECO:0000256" key="1">
    <source>
        <dbReference type="ARBA" id="ARBA00023015"/>
    </source>
</evidence>
<dbReference type="PROSITE" id="PS51000">
    <property type="entry name" value="HTH_DEOR_2"/>
    <property type="match status" value="1"/>
</dbReference>
<dbReference type="InterPro" id="IPR036388">
    <property type="entry name" value="WH-like_DNA-bd_sf"/>
</dbReference>
<dbReference type="InterPro" id="IPR018356">
    <property type="entry name" value="Tscrpt_reg_HTH_DeoR_CS"/>
</dbReference>
<evidence type="ECO:0000256" key="2">
    <source>
        <dbReference type="ARBA" id="ARBA00023125"/>
    </source>
</evidence>
<evidence type="ECO:0000313" key="6">
    <source>
        <dbReference type="Proteomes" id="UP000584867"/>
    </source>
</evidence>
<dbReference type="PROSITE" id="PS00894">
    <property type="entry name" value="HTH_DEOR_1"/>
    <property type="match status" value="1"/>
</dbReference>
<protein>
    <submittedName>
        <fullName evidence="5">DeoR family transcriptional regulator of aga operon</fullName>
    </submittedName>
</protein>
<dbReference type="InterPro" id="IPR014036">
    <property type="entry name" value="DeoR-like_C"/>
</dbReference>
<keyword evidence="1" id="KW-0805">Transcription regulation</keyword>
<dbReference type="InterPro" id="IPR047779">
    <property type="entry name" value="AgaR-like"/>
</dbReference>
<dbReference type="Gene3D" id="1.10.10.10">
    <property type="entry name" value="Winged helix-like DNA-binding domain superfamily/Winged helix DNA-binding domain"/>
    <property type="match status" value="1"/>
</dbReference>
<dbReference type="InterPro" id="IPR050313">
    <property type="entry name" value="Carb_Metab_HTH_regulators"/>
</dbReference>
<sequence length="263" mass="28744">MMMKKKAKAPMLIEERRQHILSLIQSEGRVLVEELSNDLDISKITIRKDLDYLEAKELLIRTHGGALPSHAGALSDPTIQEKEELYHDEKVKIAKAAAAMVSEGQCIILDSGTTTTEIARSLSSLRHLTVITNALNIAADLARSDFEIIMIGGTLRKNSLSVVGPLADDVLKEMHADIVFLGVDGFDLKTGLTTPNVLEARVNRAMVTAAEKVVVVCDSSKFNRRSLSLIVAASEIDHIITDSQLPERDARAIREAGIELTIV</sequence>
<dbReference type="SUPFAM" id="SSF46785">
    <property type="entry name" value="Winged helix' DNA-binding domain"/>
    <property type="match status" value="1"/>
</dbReference>
<dbReference type="InterPro" id="IPR036390">
    <property type="entry name" value="WH_DNA-bd_sf"/>
</dbReference>
<evidence type="ECO:0000259" key="4">
    <source>
        <dbReference type="PROSITE" id="PS51000"/>
    </source>
</evidence>